<reference evidence="10" key="1">
    <citation type="submission" date="2023-07" db="EMBL/GenBank/DDBJ databases">
        <authorList>
            <person name="Stuckert A."/>
        </authorList>
    </citation>
    <scope>NUCLEOTIDE SEQUENCE</scope>
</reference>
<comment type="subcellular location">
    <subcellularLocation>
        <location evidence="1">Membrane</location>
        <topology evidence="1">Multi-pass membrane protein</topology>
    </subcellularLocation>
</comment>
<dbReference type="InterPro" id="IPR005828">
    <property type="entry name" value="MFS_sugar_transport-like"/>
</dbReference>
<dbReference type="Proteomes" id="UP001176940">
    <property type="component" value="Unassembled WGS sequence"/>
</dbReference>
<comment type="caution">
    <text evidence="10">The sequence shown here is derived from an EMBL/GenBank/DDBJ whole genome shotgun (WGS) entry which is preliminary data.</text>
</comment>
<feature type="transmembrane region" description="Helical" evidence="9">
    <location>
        <begin position="168"/>
        <end position="190"/>
    </location>
</feature>
<evidence type="ECO:0000313" key="11">
    <source>
        <dbReference type="Proteomes" id="UP001176940"/>
    </source>
</evidence>
<name>A0ABN9M4S0_9NEOB</name>
<evidence type="ECO:0000256" key="6">
    <source>
        <dbReference type="ARBA" id="ARBA00022989"/>
    </source>
</evidence>
<accession>A0ABN9M4S0</accession>
<organism evidence="10 11">
    <name type="scientific">Ranitomeya imitator</name>
    <name type="common">mimic poison frog</name>
    <dbReference type="NCBI Taxonomy" id="111125"/>
    <lineage>
        <taxon>Eukaryota</taxon>
        <taxon>Metazoa</taxon>
        <taxon>Chordata</taxon>
        <taxon>Craniata</taxon>
        <taxon>Vertebrata</taxon>
        <taxon>Euteleostomi</taxon>
        <taxon>Amphibia</taxon>
        <taxon>Batrachia</taxon>
        <taxon>Anura</taxon>
        <taxon>Neobatrachia</taxon>
        <taxon>Hyloidea</taxon>
        <taxon>Dendrobatidae</taxon>
        <taxon>Dendrobatinae</taxon>
        <taxon>Ranitomeya</taxon>
    </lineage>
</organism>
<evidence type="ECO:0000256" key="4">
    <source>
        <dbReference type="ARBA" id="ARBA00022597"/>
    </source>
</evidence>
<sequence>MWRLPPAAKSVTCNVFCCQRSAISDCACAAKLRTYLSAPHNGAVDALEKCIRCPRCAAHSLLASPETQKEATQNHPEPEETPYQQVQAASVTTQQWNQKIHPLIGAIGEFAMPTGDSLVSGLPGLLCLPCDLVLWTVDAEVFSKGYAFGWGPITWLLMSEILPLKARGMASGLCVMVSWITGFVLTEAFLPVVNAFNLETPFFFITIICVCCIISLISMSQKPRDELWNKLNSTSELVDVPSSSSHRSGW</sequence>
<dbReference type="PANTHER" id="PTHR48023:SF4">
    <property type="entry name" value="D-XYLOSE-PROTON SYMPORTER-LIKE 2"/>
    <property type="match status" value="1"/>
</dbReference>
<dbReference type="Gene3D" id="1.20.1250.20">
    <property type="entry name" value="MFS general substrate transporter like domains"/>
    <property type="match status" value="1"/>
</dbReference>
<proteinExistence type="inferred from homology"/>
<evidence type="ECO:0000256" key="3">
    <source>
        <dbReference type="ARBA" id="ARBA00022448"/>
    </source>
</evidence>
<evidence type="ECO:0008006" key="12">
    <source>
        <dbReference type="Google" id="ProtNLM"/>
    </source>
</evidence>
<evidence type="ECO:0000256" key="8">
    <source>
        <dbReference type="SAM" id="MobiDB-lite"/>
    </source>
</evidence>
<dbReference type="EMBL" id="CAUEEQ010046666">
    <property type="protein sequence ID" value="CAJ0958917.1"/>
    <property type="molecule type" value="Genomic_DNA"/>
</dbReference>
<keyword evidence="6 9" id="KW-1133">Transmembrane helix</keyword>
<comment type="similarity">
    <text evidence="2">Belongs to the major facilitator superfamily. Sugar transporter (TC 2.A.1.1) family. Glucose transporter subfamily.</text>
</comment>
<dbReference type="SUPFAM" id="SSF103473">
    <property type="entry name" value="MFS general substrate transporter"/>
    <property type="match status" value="1"/>
</dbReference>
<evidence type="ECO:0000256" key="5">
    <source>
        <dbReference type="ARBA" id="ARBA00022692"/>
    </source>
</evidence>
<keyword evidence="5 9" id="KW-0812">Transmembrane</keyword>
<evidence type="ECO:0000256" key="1">
    <source>
        <dbReference type="ARBA" id="ARBA00004141"/>
    </source>
</evidence>
<keyword evidence="3" id="KW-0813">Transport</keyword>
<feature type="transmembrane region" description="Helical" evidence="9">
    <location>
        <begin position="202"/>
        <end position="220"/>
    </location>
</feature>
<evidence type="ECO:0000256" key="7">
    <source>
        <dbReference type="ARBA" id="ARBA00023136"/>
    </source>
</evidence>
<evidence type="ECO:0000256" key="9">
    <source>
        <dbReference type="SAM" id="Phobius"/>
    </source>
</evidence>
<dbReference type="Pfam" id="PF00083">
    <property type="entry name" value="Sugar_tr"/>
    <property type="match status" value="1"/>
</dbReference>
<feature type="region of interest" description="Disordered" evidence="8">
    <location>
        <begin position="64"/>
        <end position="84"/>
    </location>
</feature>
<gene>
    <name evidence="10" type="ORF">RIMI_LOCUS16600849</name>
</gene>
<dbReference type="InterPro" id="IPR050820">
    <property type="entry name" value="MFS_Sugar_Transporter"/>
</dbReference>
<keyword evidence="7 9" id="KW-0472">Membrane</keyword>
<keyword evidence="4" id="KW-0762">Sugar transport</keyword>
<evidence type="ECO:0000313" key="10">
    <source>
        <dbReference type="EMBL" id="CAJ0958917.1"/>
    </source>
</evidence>
<dbReference type="InterPro" id="IPR036259">
    <property type="entry name" value="MFS_trans_sf"/>
</dbReference>
<keyword evidence="11" id="KW-1185">Reference proteome</keyword>
<protein>
    <recommendedName>
        <fullName evidence="12">Major facilitator superfamily (MFS) profile domain-containing protein</fullName>
    </recommendedName>
</protein>
<dbReference type="PANTHER" id="PTHR48023">
    <property type="entry name" value="D-XYLOSE-PROTON SYMPORTER-LIKE 2"/>
    <property type="match status" value="1"/>
</dbReference>
<evidence type="ECO:0000256" key="2">
    <source>
        <dbReference type="ARBA" id="ARBA00007004"/>
    </source>
</evidence>